<gene>
    <name evidence="2" type="ORF">MVES_001005</name>
</gene>
<keyword evidence="3" id="KW-1185">Reference proteome</keyword>
<evidence type="ECO:0000256" key="1">
    <source>
        <dbReference type="SAM" id="MobiDB-lite"/>
    </source>
</evidence>
<feature type="region of interest" description="Disordered" evidence="1">
    <location>
        <begin position="426"/>
        <end position="449"/>
    </location>
</feature>
<dbReference type="EMBL" id="KZ454988">
    <property type="protein sequence ID" value="PKI85065.1"/>
    <property type="molecule type" value="Genomic_DNA"/>
</dbReference>
<evidence type="ECO:0000313" key="2">
    <source>
        <dbReference type="EMBL" id="PKI85065.1"/>
    </source>
</evidence>
<dbReference type="AlphaFoldDB" id="A0A2N1JEW0"/>
<evidence type="ECO:0000313" key="3">
    <source>
        <dbReference type="Proteomes" id="UP000232875"/>
    </source>
</evidence>
<feature type="region of interest" description="Disordered" evidence="1">
    <location>
        <begin position="375"/>
        <end position="409"/>
    </location>
</feature>
<feature type="compositionally biased region" description="Basic and acidic residues" evidence="1">
    <location>
        <begin position="260"/>
        <end position="270"/>
    </location>
</feature>
<sequence>MSGWIECAQDGFGRASQAESGSVAVEAAAPPGLESLQELLERKGYKETRIVSPVAQAVAMDDCLENVSDSCRESTVHGYQDMHAWMKNIVASQQQYPGVETIDTRVPRRTTSEAVLRKRSSAIWDASHAYRNGAPPVPPMPPVAPSLHARLAAPIVSKQDALVQHALPAKLPTLHRSKSQDLLHKALKKKNSARSLAPACSCGKQAPSASLWRRPTTNVEPRWHAQDCSVRVAWAMATPEPVPPPPPMLTLSTPRGSNPRRLDLDGKEYTPRSAHDEPVFLFGEQHSVAKRVPSGAHSPSRSLRRAVPRMHTSVSLSVDGASIQAVHGTRIPSSPGLLAQRTAEVDVVQPALSQVHACAEQENVRTHATALSKYEAARDAQTTPGKQDSCTLQDSPTLQRSKHRGSMRRAVPLRSAVSLAALTMQDTLHHDPQPSAKLDVRKPSKTRPVHADHRVLRRTDNVLGALPVVHAASRRVENVPLRRAVPTMPLGLGFGLEAQNSAPSAFLKGRSMLRHS</sequence>
<protein>
    <submittedName>
        <fullName evidence="2">Uncharacterized protein</fullName>
    </submittedName>
</protein>
<accession>A0A2N1JEW0</accession>
<dbReference type="OrthoDB" id="2536714at2759"/>
<name>A0A2N1JEW0_9BASI</name>
<feature type="region of interest" description="Disordered" evidence="1">
    <location>
        <begin position="237"/>
        <end position="270"/>
    </location>
</feature>
<feature type="region of interest" description="Disordered" evidence="1">
    <location>
        <begin position="198"/>
        <end position="218"/>
    </location>
</feature>
<reference evidence="2 3" key="1">
    <citation type="submission" date="2017-10" db="EMBL/GenBank/DDBJ databases">
        <title>A novel species of cold-tolerant Malassezia isolated from bats.</title>
        <authorList>
            <person name="Lorch J.M."/>
            <person name="Palmer J.M."/>
            <person name="Vanderwolf K.J."/>
            <person name="Schmidt K.Z."/>
            <person name="Verant M.L."/>
            <person name="Weller T.J."/>
            <person name="Blehert D.S."/>
        </authorList>
    </citation>
    <scope>NUCLEOTIDE SEQUENCE [LARGE SCALE GENOMIC DNA]</scope>
    <source>
        <strain evidence="2 3">NWHC:44797-103</strain>
    </source>
</reference>
<organism evidence="2 3">
    <name type="scientific">Malassezia vespertilionis</name>
    <dbReference type="NCBI Taxonomy" id="2020962"/>
    <lineage>
        <taxon>Eukaryota</taxon>
        <taxon>Fungi</taxon>
        <taxon>Dikarya</taxon>
        <taxon>Basidiomycota</taxon>
        <taxon>Ustilaginomycotina</taxon>
        <taxon>Malasseziomycetes</taxon>
        <taxon>Malasseziales</taxon>
        <taxon>Malasseziaceae</taxon>
        <taxon>Malassezia</taxon>
    </lineage>
</organism>
<feature type="compositionally biased region" description="Polar residues" evidence="1">
    <location>
        <begin position="380"/>
        <end position="399"/>
    </location>
</feature>
<feature type="compositionally biased region" description="Basic and acidic residues" evidence="1">
    <location>
        <begin position="427"/>
        <end position="442"/>
    </location>
</feature>
<dbReference type="Proteomes" id="UP000232875">
    <property type="component" value="Unassembled WGS sequence"/>
</dbReference>
<proteinExistence type="predicted"/>